<gene>
    <name evidence="2" type="ORF">AZ78_3110</name>
</gene>
<dbReference type="Proteomes" id="UP000023435">
    <property type="component" value="Unassembled WGS sequence"/>
</dbReference>
<evidence type="ECO:0000256" key="1">
    <source>
        <dbReference type="SAM" id="Phobius"/>
    </source>
</evidence>
<evidence type="ECO:0000313" key="2">
    <source>
        <dbReference type="EMBL" id="KWS05558.1"/>
    </source>
</evidence>
<organism evidence="2 3">
    <name type="scientific">Lysobacter capsici AZ78</name>
    <dbReference type="NCBI Taxonomy" id="1444315"/>
    <lineage>
        <taxon>Bacteria</taxon>
        <taxon>Pseudomonadati</taxon>
        <taxon>Pseudomonadota</taxon>
        <taxon>Gammaproteobacteria</taxon>
        <taxon>Lysobacterales</taxon>
        <taxon>Lysobacteraceae</taxon>
        <taxon>Lysobacter</taxon>
    </lineage>
</organism>
<feature type="transmembrane region" description="Helical" evidence="1">
    <location>
        <begin position="76"/>
        <end position="101"/>
    </location>
</feature>
<feature type="transmembrane region" description="Helical" evidence="1">
    <location>
        <begin position="244"/>
        <end position="265"/>
    </location>
</feature>
<feature type="transmembrane region" description="Helical" evidence="1">
    <location>
        <begin position="315"/>
        <end position="340"/>
    </location>
</feature>
<accession>A0A120AH36</accession>
<dbReference type="EMBL" id="JAJA02000001">
    <property type="protein sequence ID" value="KWS05558.1"/>
    <property type="molecule type" value="Genomic_DNA"/>
</dbReference>
<feature type="transmembrane region" description="Helical" evidence="1">
    <location>
        <begin position="166"/>
        <end position="183"/>
    </location>
</feature>
<evidence type="ECO:0000313" key="3">
    <source>
        <dbReference type="Proteomes" id="UP000023435"/>
    </source>
</evidence>
<feature type="transmembrane region" description="Helical" evidence="1">
    <location>
        <begin position="219"/>
        <end position="238"/>
    </location>
</feature>
<sequence length="351" mass="37733">MTGSPVAAASDAAADRSPLACPVSRIAAWLLALTGMYLVLRLGLVGALLSGLLVFQLIHVLAPLVERKVRGDRARIIAVAVLASVIIGLLILAVLGLVTFFRVDTGGEQALLARVMEIIDASRGQIPPWAQPYLPDDMSDLKRAVSAWLEAHRGELSLAGAEAAQVAVRLIIGMVLGAMIALYDEQPIGRLGPLATELLGRASRFADAFRRVVFAQIKISLLNTTFTAIFLLIVLPLFGIRLPLAKTLVAITFVAGLLPVIGNLISNTLITVAALSISLYVAIAALAYLVVIHKLEYFLNARIVGGEIQARAWELLLAMLVMEAAFSMPGLIVGPIYYAYIKRELVDQRWI</sequence>
<protein>
    <submittedName>
        <fullName evidence="2">Membrane protein, putative</fullName>
    </submittedName>
</protein>
<comment type="caution">
    <text evidence="2">The sequence shown here is derived from an EMBL/GenBank/DDBJ whole genome shotgun (WGS) entry which is preliminary data.</text>
</comment>
<keyword evidence="1" id="KW-1133">Transmembrane helix</keyword>
<keyword evidence="1" id="KW-0472">Membrane</keyword>
<keyword evidence="3" id="KW-1185">Reference proteome</keyword>
<feature type="transmembrane region" description="Helical" evidence="1">
    <location>
        <begin position="272"/>
        <end position="295"/>
    </location>
</feature>
<proteinExistence type="predicted"/>
<dbReference type="AlphaFoldDB" id="A0A120AH36"/>
<reference evidence="2 3" key="1">
    <citation type="journal article" date="2014" name="Genome Announc.">
        <title>Draft Genome Sequence of Lysobacter capsici AZ78, a Bacterium Antagonistic to Plant-Pathogenic Oomycetes.</title>
        <authorList>
            <person name="Puopolo G."/>
            <person name="Sonego P."/>
            <person name="Engelen K."/>
            <person name="Pertot I."/>
        </authorList>
    </citation>
    <scope>NUCLEOTIDE SEQUENCE [LARGE SCALE GENOMIC DNA]</scope>
    <source>
        <strain evidence="2 3">AZ78</strain>
    </source>
</reference>
<dbReference type="RefSeq" id="WP_425477335.1">
    <property type="nucleotide sequence ID" value="NZ_JAJA02000001.1"/>
</dbReference>
<name>A0A120AH36_9GAMM</name>
<feature type="transmembrane region" description="Helical" evidence="1">
    <location>
        <begin position="26"/>
        <end position="55"/>
    </location>
</feature>
<keyword evidence="1" id="KW-0812">Transmembrane</keyword>